<dbReference type="AlphaFoldDB" id="A0A1W0WN41"/>
<dbReference type="Proteomes" id="UP000192578">
    <property type="component" value="Unassembled WGS sequence"/>
</dbReference>
<accession>A0A1W0WN41</accession>
<protein>
    <submittedName>
        <fullName evidence="1">Uncharacterized protein</fullName>
    </submittedName>
</protein>
<comment type="caution">
    <text evidence="1">The sequence shown here is derived from an EMBL/GenBank/DDBJ whole genome shotgun (WGS) entry which is preliminary data.</text>
</comment>
<gene>
    <name evidence="1" type="ORF">BV898_09303</name>
</gene>
<keyword evidence="2" id="KW-1185">Reference proteome</keyword>
<sequence length="118" mass="13387">MYLNMYSSHGYLVTFLVYAVRETVSVHAIPLNLVGIFISLNNTGYGPGFLEPIFDLTLREMTFRYPETFRGVTWTKMASADVSACSVEGREMAIQYMASLYQQGRFNRRNGRSVILAP</sequence>
<feature type="non-terminal residue" evidence="1">
    <location>
        <position position="118"/>
    </location>
</feature>
<evidence type="ECO:0000313" key="1">
    <source>
        <dbReference type="EMBL" id="OQV16634.1"/>
    </source>
</evidence>
<proteinExistence type="predicted"/>
<dbReference type="EMBL" id="MTYJ01000072">
    <property type="protein sequence ID" value="OQV16634.1"/>
    <property type="molecule type" value="Genomic_DNA"/>
</dbReference>
<name>A0A1W0WN41_HYPEX</name>
<organism evidence="1 2">
    <name type="scientific">Hypsibius exemplaris</name>
    <name type="common">Freshwater tardigrade</name>
    <dbReference type="NCBI Taxonomy" id="2072580"/>
    <lineage>
        <taxon>Eukaryota</taxon>
        <taxon>Metazoa</taxon>
        <taxon>Ecdysozoa</taxon>
        <taxon>Tardigrada</taxon>
        <taxon>Eutardigrada</taxon>
        <taxon>Parachela</taxon>
        <taxon>Hypsibioidea</taxon>
        <taxon>Hypsibiidae</taxon>
        <taxon>Hypsibius</taxon>
    </lineage>
</organism>
<reference evidence="2" key="1">
    <citation type="submission" date="2017-01" db="EMBL/GenBank/DDBJ databases">
        <title>Comparative genomics of anhydrobiosis in the tardigrade Hypsibius dujardini.</title>
        <authorList>
            <person name="Yoshida Y."/>
            <person name="Koutsovoulos G."/>
            <person name="Laetsch D."/>
            <person name="Stevens L."/>
            <person name="Kumar S."/>
            <person name="Horikawa D."/>
            <person name="Ishino K."/>
            <person name="Komine S."/>
            <person name="Tomita M."/>
            <person name="Blaxter M."/>
            <person name="Arakawa K."/>
        </authorList>
    </citation>
    <scope>NUCLEOTIDE SEQUENCE [LARGE SCALE GENOMIC DNA]</scope>
    <source>
        <strain evidence="2">Z151</strain>
    </source>
</reference>
<evidence type="ECO:0000313" key="2">
    <source>
        <dbReference type="Proteomes" id="UP000192578"/>
    </source>
</evidence>